<dbReference type="SUPFAM" id="SSF53474">
    <property type="entry name" value="alpha/beta-Hydrolases"/>
    <property type="match status" value="1"/>
</dbReference>
<feature type="region of interest" description="Disordered" evidence="1">
    <location>
        <begin position="628"/>
        <end position="649"/>
    </location>
</feature>
<protein>
    <submittedName>
        <fullName evidence="3">N2-acetyl-L-ornithine:2-oxoglutarate 5-aminotransferase</fullName>
    </submittedName>
</protein>
<feature type="chain" id="PRO_5046852834" evidence="2">
    <location>
        <begin position="17"/>
        <end position="1059"/>
    </location>
</feature>
<accession>A0ABR1FXP1</accession>
<feature type="compositionally biased region" description="Low complexity" evidence="1">
    <location>
        <begin position="409"/>
        <end position="437"/>
    </location>
</feature>
<feature type="compositionally biased region" description="Acidic residues" evidence="1">
    <location>
        <begin position="1026"/>
        <end position="1037"/>
    </location>
</feature>
<dbReference type="EMBL" id="JBBJCI010000207">
    <property type="protein sequence ID" value="KAK7241002.1"/>
    <property type="molecule type" value="Genomic_DNA"/>
</dbReference>
<feature type="signal peptide" evidence="2">
    <location>
        <begin position="1"/>
        <end position="16"/>
    </location>
</feature>
<feature type="compositionally biased region" description="Acidic residues" evidence="1">
    <location>
        <begin position="630"/>
        <end position="642"/>
    </location>
</feature>
<feature type="compositionally biased region" description="Pro residues" evidence="1">
    <location>
        <begin position="313"/>
        <end position="342"/>
    </location>
</feature>
<feature type="region of interest" description="Disordered" evidence="1">
    <location>
        <begin position="389"/>
        <end position="498"/>
    </location>
</feature>
<dbReference type="SUPFAM" id="SSF52266">
    <property type="entry name" value="SGNH hydrolase"/>
    <property type="match status" value="1"/>
</dbReference>
<keyword evidence="2" id="KW-0732">Signal</keyword>
<feature type="region of interest" description="Disordered" evidence="1">
    <location>
        <begin position="313"/>
        <end position="345"/>
    </location>
</feature>
<dbReference type="Proteomes" id="UP001363151">
    <property type="component" value="Unassembled WGS sequence"/>
</dbReference>
<evidence type="ECO:0000256" key="1">
    <source>
        <dbReference type="SAM" id="MobiDB-lite"/>
    </source>
</evidence>
<organism evidence="3 4">
    <name type="scientific">Aureococcus anophagefferens</name>
    <name type="common">Harmful bloom alga</name>
    <dbReference type="NCBI Taxonomy" id="44056"/>
    <lineage>
        <taxon>Eukaryota</taxon>
        <taxon>Sar</taxon>
        <taxon>Stramenopiles</taxon>
        <taxon>Ochrophyta</taxon>
        <taxon>Pelagophyceae</taxon>
        <taxon>Pelagomonadales</taxon>
        <taxon>Pelagomonadaceae</taxon>
        <taxon>Aureococcus</taxon>
    </lineage>
</organism>
<evidence type="ECO:0000313" key="4">
    <source>
        <dbReference type="Proteomes" id="UP001363151"/>
    </source>
</evidence>
<name>A0ABR1FXP1_AURAN</name>
<feature type="region of interest" description="Disordered" evidence="1">
    <location>
        <begin position="1017"/>
        <end position="1038"/>
    </location>
</feature>
<dbReference type="PRINTS" id="PR01217">
    <property type="entry name" value="PRICHEXTENSN"/>
</dbReference>
<keyword evidence="4" id="KW-1185">Reference proteome</keyword>
<evidence type="ECO:0000313" key="3">
    <source>
        <dbReference type="EMBL" id="KAK7241002.1"/>
    </source>
</evidence>
<dbReference type="Gene3D" id="3.40.50.1820">
    <property type="entry name" value="alpha/beta hydrolase"/>
    <property type="match status" value="1"/>
</dbReference>
<dbReference type="InterPro" id="IPR029058">
    <property type="entry name" value="AB_hydrolase_fold"/>
</dbReference>
<sequence>MRWVAWAAALPLVARAGTITADEARCIVDGKTTIFFGDSLTRFCYYEFNTFLSTGAVRDHELGASSGDGRWSDDYDDWEEWTEEGICGAGGKHRRRIWMDLDETTRTEFYFINNVWYAEEDMDKDGDTSLADVAEVVKDAADVVVYNMGWWQLKDCWEDYMCGAEGFDETCAAWYEGMMQEVLDNLLAFDDDVVGIYRTTACCGESHFGDNYNSLGTVTDGWVPAIEAQNAKATAMMEAAGVPVVDVYPFYNISSVDDYTFDSRHATVATCHVWTEMILRAIDRAQGTGCVADLGADYVPEFVFDRWPSPGPTPAPSAPTYAPSPAPSYMPSASPPTYPPTASPSAPCVDDVRWAKVGTPRKDCAWVARVPGLAAASGANATAHEACRAACGCSSPPSPAPAGSPTPAPSAATAPSTAAPTAARAPPAPGRRFTAAPRGRDVADGGAAPFADRGGARGGARGAARGAARRADRGAARRRPPLPRRADGAAGRRARRPAAQCPRTCFEETCDAWATKGSSCADLAYWGCDCAGCVCALDGTDGDATVVDKKQGAAPAPTAAAASSWSVESLESGGATRYYWVYAPDMADYTGMMLFFHGAGGGANVRRDYRVAEMADAYGFVGVVPVGSPGDDDEDGKGDDDAWSSWDGDKRRRLAGDSTEYGYHWNVDVADGVDDVSFVHAVVAAVAEDYAVAADRPVIALGFSNGAGMSELLGCHSSYDLWVAHLAVHYRAESDWPSTCQSKYSHCPEWNAVGSEDWFLDTIGTDGVLAQFEASRDAAGCPEEAASRDGECYEYASCPSLGRLCVWDGVGHAITDATTESAWTYLTGGGACASATAAPSSLPGSKKSSDAADAASLGAESLYALAAVLALLILAAVAYRLSRTKDSAPFAPPSPPPPPVEDVAAVAVREFAVEFDDTPTKACKKAFLGDDADAPAETPAAACLGEPLDTQVTTGSEIHPAEPASPGVAGWAKTLELGDGDAPEEPAGGVPDAWHRTCEAEAASPVEDAQRALDAALERASSLGDLDPEAPEGDAEAADARDIAGDVAKALLDEEAAAD</sequence>
<feature type="compositionally biased region" description="Pro residues" evidence="1">
    <location>
        <begin position="396"/>
        <end position="408"/>
    </location>
</feature>
<gene>
    <name evidence="3" type="primary">GSA</name>
    <name evidence="3" type="ORF">SO694_00054132</name>
</gene>
<proteinExistence type="predicted"/>
<reference evidence="3 4" key="1">
    <citation type="submission" date="2024-03" db="EMBL/GenBank/DDBJ databases">
        <title>Aureococcus anophagefferens CCMP1851 and Kratosvirus quantuckense: Draft genome of a second virus-susceptible host strain in the model system.</title>
        <authorList>
            <person name="Chase E."/>
            <person name="Truchon A.R."/>
            <person name="Schepens W."/>
            <person name="Wilhelm S.W."/>
        </authorList>
    </citation>
    <scope>NUCLEOTIDE SEQUENCE [LARGE SCALE GENOMIC DNA]</scope>
    <source>
        <strain evidence="3 4">CCMP1851</strain>
    </source>
</reference>
<evidence type="ECO:0000256" key="2">
    <source>
        <dbReference type="SAM" id="SignalP"/>
    </source>
</evidence>
<feature type="compositionally biased region" description="Low complexity" evidence="1">
    <location>
        <begin position="444"/>
        <end position="453"/>
    </location>
</feature>
<comment type="caution">
    <text evidence="3">The sequence shown here is derived from an EMBL/GenBank/DDBJ whole genome shotgun (WGS) entry which is preliminary data.</text>
</comment>